<dbReference type="Pfam" id="PF25764">
    <property type="entry name" value="KIF21A_4th"/>
    <property type="match status" value="1"/>
</dbReference>
<dbReference type="SUPFAM" id="SSF52540">
    <property type="entry name" value="P-loop containing nucleoside triphosphate hydrolases"/>
    <property type="match status" value="1"/>
</dbReference>
<evidence type="ECO:0000256" key="7">
    <source>
        <dbReference type="ARBA" id="ARBA00022741"/>
    </source>
</evidence>
<dbReference type="Gene3D" id="3.40.850.10">
    <property type="entry name" value="Kinesin motor domain"/>
    <property type="match status" value="1"/>
</dbReference>
<dbReference type="OMA" id="GDMGHTT"/>
<dbReference type="KEGG" id="dpx:DAPPUDRAFT_232248"/>
<dbReference type="eggNOG" id="KOG0244">
    <property type="taxonomic scope" value="Eukaryota"/>
</dbReference>
<dbReference type="FunCoup" id="E9FS78">
    <property type="interactions" value="157"/>
</dbReference>
<evidence type="ECO:0000256" key="13">
    <source>
        <dbReference type="ARBA" id="ARBA00023175"/>
    </source>
</evidence>
<evidence type="ECO:0000256" key="11">
    <source>
        <dbReference type="ARBA" id="ARBA00023054"/>
    </source>
</evidence>
<keyword evidence="4" id="KW-0963">Cytoplasm</keyword>
<dbReference type="PROSITE" id="PS00411">
    <property type="entry name" value="KINESIN_MOTOR_1"/>
    <property type="match status" value="1"/>
</dbReference>
<evidence type="ECO:0000256" key="18">
    <source>
        <dbReference type="SAM" id="Coils"/>
    </source>
</evidence>
<keyword evidence="12" id="KW-0238">DNA-binding</keyword>
<dbReference type="GO" id="GO:0051536">
    <property type="term" value="F:iron-sulfur cluster binding"/>
    <property type="evidence" value="ECO:0007669"/>
    <property type="project" value="UniProtKB-KW"/>
</dbReference>
<keyword evidence="11 18" id="KW-0175">Coiled coil</keyword>
<dbReference type="Pfam" id="PF00225">
    <property type="entry name" value="Kinesin"/>
    <property type="match status" value="1"/>
</dbReference>
<evidence type="ECO:0000256" key="3">
    <source>
        <dbReference type="ARBA" id="ARBA00004245"/>
    </source>
</evidence>
<feature type="region of interest" description="Disordered" evidence="19">
    <location>
        <begin position="1040"/>
        <end position="1071"/>
    </location>
</feature>
<name>E9FS78_DAPPU</name>
<feature type="compositionally biased region" description="Basic residues" evidence="19">
    <location>
        <begin position="1060"/>
        <end position="1071"/>
    </location>
</feature>
<dbReference type="PANTHER" id="PTHR47969">
    <property type="entry name" value="CHROMOSOME-ASSOCIATED KINESIN KIF4A-RELATED"/>
    <property type="match status" value="1"/>
</dbReference>
<feature type="domain" description="Kinesin motor" evidence="20">
    <location>
        <begin position="7"/>
        <end position="336"/>
    </location>
</feature>
<comment type="similarity">
    <text evidence="17">Belongs to the TRAFAC class myosin-kinesin ATPase superfamily. Kinesin family.</text>
</comment>
<dbReference type="GO" id="GO:0005874">
    <property type="term" value="C:microtubule"/>
    <property type="evidence" value="ECO:0007669"/>
    <property type="project" value="UniProtKB-KW"/>
</dbReference>
<feature type="binding site" evidence="17">
    <location>
        <begin position="87"/>
        <end position="94"/>
    </location>
    <ligand>
        <name>ATP</name>
        <dbReference type="ChEBI" id="CHEBI:30616"/>
    </ligand>
</feature>
<evidence type="ECO:0000256" key="12">
    <source>
        <dbReference type="ARBA" id="ARBA00023125"/>
    </source>
</evidence>
<dbReference type="InterPro" id="IPR027640">
    <property type="entry name" value="Kinesin-like_fam"/>
</dbReference>
<evidence type="ECO:0000256" key="15">
    <source>
        <dbReference type="ARBA" id="ARBA00023242"/>
    </source>
</evidence>
<dbReference type="InParanoid" id="E9FS78"/>
<evidence type="ECO:0000259" key="20">
    <source>
        <dbReference type="PROSITE" id="PS50067"/>
    </source>
</evidence>
<dbReference type="GO" id="GO:0046872">
    <property type="term" value="F:metal ion binding"/>
    <property type="evidence" value="ECO:0007669"/>
    <property type="project" value="UniProtKB-KW"/>
</dbReference>
<dbReference type="GO" id="GO:0005524">
    <property type="term" value="F:ATP binding"/>
    <property type="evidence" value="ECO:0007669"/>
    <property type="project" value="UniProtKB-UniRule"/>
</dbReference>
<dbReference type="PANTHER" id="PTHR47969:SF15">
    <property type="entry name" value="CHROMOSOME-ASSOCIATED KINESIN KIF4A-RELATED"/>
    <property type="match status" value="1"/>
</dbReference>
<reference evidence="21 22" key="1">
    <citation type="journal article" date="2011" name="Science">
        <title>The ecoresponsive genome of Daphnia pulex.</title>
        <authorList>
            <person name="Colbourne J.K."/>
            <person name="Pfrender M.E."/>
            <person name="Gilbert D."/>
            <person name="Thomas W.K."/>
            <person name="Tucker A."/>
            <person name="Oakley T.H."/>
            <person name="Tokishita S."/>
            <person name="Aerts A."/>
            <person name="Arnold G.J."/>
            <person name="Basu M.K."/>
            <person name="Bauer D.J."/>
            <person name="Caceres C.E."/>
            <person name="Carmel L."/>
            <person name="Casola C."/>
            <person name="Choi J.H."/>
            <person name="Detter J.C."/>
            <person name="Dong Q."/>
            <person name="Dusheyko S."/>
            <person name="Eads B.D."/>
            <person name="Frohlich T."/>
            <person name="Geiler-Samerotte K.A."/>
            <person name="Gerlach D."/>
            <person name="Hatcher P."/>
            <person name="Jogdeo S."/>
            <person name="Krijgsveld J."/>
            <person name="Kriventseva E.V."/>
            <person name="Kultz D."/>
            <person name="Laforsch C."/>
            <person name="Lindquist E."/>
            <person name="Lopez J."/>
            <person name="Manak J.R."/>
            <person name="Muller J."/>
            <person name="Pangilinan J."/>
            <person name="Patwardhan R.P."/>
            <person name="Pitluck S."/>
            <person name="Pritham E.J."/>
            <person name="Rechtsteiner A."/>
            <person name="Rho M."/>
            <person name="Rogozin I.B."/>
            <person name="Sakarya O."/>
            <person name="Salamov A."/>
            <person name="Schaack S."/>
            <person name="Shapiro H."/>
            <person name="Shiga Y."/>
            <person name="Skalitzky C."/>
            <person name="Smith Z."/>
            <person name="Souvorov A."/>
            <person name="Sung W."/>
            <person name="Tang Z."/>
            <person name="Tsuchiya D."/>
            <person name="Tu H."/>
            <person name="Vos H."/>
            <person name="Wang M."/>
            <person name="Wolf Y.I."/>
            <person name="Yamagata H."/>
            <person name="Yamada T."/>
            <person name="Ye Y."/>
            <person name="Shaw J.R."/>
            <person name="Andrews J."/>
            <person name="Crease T.J."/>
            <person name="Tang H."/>
            <person name="Lucas S.M."/>
            <person name="Robertson H.M."/>
            <person name="Bork P."/>
            <person name="Koonin E.V."/>
            <person name="Zdobnov E.M."/>
            <person name="Grigoriev I.V."/>
            <person name="Lynch M."/>
            <person name="Boore J.L."/>
        </authorList>
    </citation>
    <scope>NUCLEOTIDE SEQUENCE [LARGE SCALE GENOMIC DNA]</scope>
</reference>
<dbReference type="InterPro" id="IPR019821">
    <property type="entry name" value="Kinesin_motor_CS"/>
</dbReference>
<keyword evidence="15" id="KW-0539">Nucleus</keyword>
<dbReference type="FunFam" id="3.40.850.10:FF:000038">
    <property type="entry name" value="chromosome-associated kinesin KIF4A"/>
    <property type="match status" value="1"/>
</dbReference>
<keyword evidence="7 17" id="KW-0547">Nucleotide-binding</keyword>
<dbReference type="Proteomes" id="UP000000305">
    <property type="component" value="Unassembled WGS sequence"/>
</dbReference>
<dbReference type="GO" id="GO:0005875">
    <property type="term" value="C:microtubule associated complex"/>
    <property type="evidence" value="ECO:0000318"/>
    <property type="project" value="GO_Central"/>
</dbReference>
<evidence type="ECO:0000256" key="10">
    <source>
        <dbReference type="ARBA" id="ARBA00023014"/>
    </source>
</evidence>
<comment type="subcellular location">
    <subcellularLocation>
        <location evidence="3">Cytoplasm</location>
        <location evidence="3">Cytoskeleton</location>
    </subcellularLocation>
    <subcellularLocation>
        <location evidence="2">Nucleus</location>
    </subcellularLocation>
</comment>
<feature type="coiled-coil region" evidence="18">
    <location>
        <begin position="554"/>
        <end position="660"/>
    </location>
</feature>
<dbReference type="GO" id="GO:0051231">
    <property type="term" value="P:spindle elongation"/>
    <property type="evidence" value="ECO:0000318"/>
    <property type="project" value="GO_Central"/>
</dbReference>
<dbReference type="GO" id="GO:0007018">
    <property type="term" value="P:microtubule-based movement"/>
    <property type="evidence" value="ECO:0007669"/>
    <property type="project" value="InterPro"/>
</dbReference>
<dbReference type="GO" id="GO:0005829">
    <property type="term" value="C:cytosol"/>
    <property type="evidence" value="ECO:0007669"/>
    <property type="project" value="UniProtKB-ARBA"/>
</dbReference>
<keyword evidence="5" id="KW-0493">Microtubule</keyword>
<feature type="coiled-coil region" evidence="18">
    <location>
        <begin position="862"/>
        <end position="896"/>
    </location>
</feature>
<dbReference type="OrthoDB" id="3176171at2759"/>
<evidence type="ECO:0000256" key="8">
    <source>
        <dbReference type="ARBA" id="ARBA00022840"/>
    </source>
</evidence>
<dbReference type="InterPro" id="IPR036961">
    <property type="entry name" value="Kinesin_motor_dom_sf"/>
</dbReference>
<comment type="cofactor">
    <cofactor evidence="16">
        <name>[2Fe-2S] cluster</name>
        <dbReference type="ChEBI" id="CHEBI:190135"/>
    </cofactor>
</comment>
<dbReference type="AlphaFoldDB" id="E9FS78"/>
<feature type="region of interest" description="Disordered" evidence="19">
    <location>
        <begin position="472"/>
        <end position="507"/>
    </location>
</feature>
<evidence type="ECO:0000256" key="17">
    <source>
        <dbReference type="PROSITE-ProRule" id="PRU00283"/>
    </source>
</evidence>
<evidence type="ECO:0000256" key="2">
    <source>
        <dbReference type="ARBA" id="ARBA00004123"/>
    </source>
</evidence>
<dbReference type="GO" id="GO:0008017">
    <property type="term" value="F:microtubule binding"/>
    <property type="evidence" value="ECO:0007669"/>
    <property type="project" value="InterPro"/>
</dbReference>
<feature type="compositionally biased region" description="Basic and acidic residues" evidence="19">
    <location>
        <begin position="488"/>
        <end position="497"/>
    </location>
</feature>
<dbReference type="PROSITE" id="PS50067">
    <property type="entry name" value="KINESIN_MOTOR_2"/>
    <property type="match status" value="1"/>
</dbReference>
<accession>E9FS78</accession>
<dbReference type="SMART" id="SM00129">
    <property type="entry name" value="KISc"/>
    <property type="match status" value="1"/>
</dbReference>
<evidence type="ECO:0000256" key="16">
    <source>
        <dbReference type="ARBA" id="ARBA00034078"/>
    </source>
</evidence>
<evidence type="ECO:0000313" key="21">
    <source>
        <dbReference type="EMBL" id="EFX89985.1"/>
    </source>
</evidence>
<dbReference type="GO" id="GO:0007052">
    <property type="term" value="P:mitotic spindle organization"/>
    <property type="evidence" value="ECO:0000318"/>
    <property type="project" value="GO_Central"/>
</dbReference>
<dbReference type="PRINTS" id="PR00380">
    <property type="entry name" value="KINESINHEAVY"/>
</dbReference>
<evidence type="ECO:0000256" key="14">
    <source>
        <dbReference type="ARBA" id="ARBA00023212"/>
    </source>
</evidence>
<evidence type="ECO:0000256" key="5">
    <source>
        <dbReference type="ARBA" id="ARBA00022701"/>
    </source>
</evidence>
<keyword evidence="22" id="KW-1185">Reference proteome</keyword>
<dbReference type="GO" id="GO:0003677">
    <property type="term" value="F:DNA binding"/>
    <property type="evidence" value="ECO:0007669"/>
    <property type="project" value="UniProtKB-KW"/>
</dbReference>
<feature type="region of interest" description="Disordered" evidence="19">
    <location>
        <begin position="979"/>
        <end position="1005"/>
    </location>
</feature>
<dbReference type="STRING" id="6669.E9FS78"/>
<evidence type="ECO:0000256" key="19">
    <source>
        <dbReference type="SAM" id="MobiDB-lite"/>
    </source>
</evidence>
<dbReference type="CDD" id="cd01372">
    <property type="entry name" value="KISc_KIF4"/>
    <property type="match status" value="1"/>
</dbReference>
<evidence type="ECO:0000256" key="4">
    <source>
        <dbReference type="ARBA" id="ARBA00022490"/>
    </source>
</evidence>
<comment type="cofactor">
    <cofactor evidence="1">
        <name>[4Fe-4S] cluster</name>
        <dbReference type="ChEBI" id="CHEBI:49883"/>
    </cofactor>
</comment>
<dbReference type="InterPro" id="IPR027417">
    <property type="entry name" value="P-loop_NTPase"/>
</dbReference>
<gene>
    <name evidence="21" type="ORF">DAPPUDRAFT_232248</name>
</gene>
<keyword evidence="10" id="KW-0411">Iron-sulfur</keyword>
<dbReference type="HOGENOM" id="CLU_001485_4_1_1"/>
<dbReference type="GO" id="GO:0005634">
    <property type="term" value="C:nucleus"/>
    <property type="evidence" value="ECO:0007669"/>
    <property type="project" value="UniProtKB-SubCell"/>
</dbReference>
<dbReference type="EMBL" id="GL732523">
    <property type="protein sequence ID" value="EFX89985.1"/>
    <property type="molecule type" value="Genomic_DNA"/>
</dbReference>
<keyword evidence="13 17" id="KW-0505">Motor protein</keyword>
<keyword evidence="8 17" id="KW-0067">ATP-binding</keyword>
<evidence type="ECO:0000256" key="6">
    <source>
        <dbReference type="ARBA" id="ARBA00022723"/>
    </source>
</evidence>
<evidence type="ECO:0000313" key="22">
    <source>
        <dbReference type="Proteomes" id="UP000000305"/>
    </source>
</evidence>
<keyword evidence="9" id="KW-0408">Iron</keyword>
<dbReference type="GO" id="GO:0003777">
    <property type="term" value="F:microtubule motor activity"/>
    <property type="evidence" value="ECO:0000318"/>
    <property type="project" value="GO_Central"/>
</dbReference>
<organism evidence="21 22">
    <name type="scientific">Daphnia pulex</name>
    <name type="common">Water flea</name>
    <dbReference type="NCBI Taxonomy" id="6669"/>
    <lineage>
        <taxon>Eukaryota</taxon>
        <taxon>Metazoa</taxon>
        <taxon>Ecdysozoa</taxon>
        <taxon>Arthropoda</taxon>
        <taxon>Crustacea</taxon>
        <taxon>Branchiopoda</taxon>
        <taxon>Diplostraca</taxon>
        <taxon>Cladocera</taxon>
        <taxon>Anomopoda</taxon>
        <taxon>Daphniidae</taxon>
        <taxon>Daphnia</taxon>
    </lineage>
</organism>
<keyword evidence="6" id="KW-0479">Metal-binding</keyword>
<evidence type="ECO:0000256" key="9">
    <source>
        <dbReference type="ARBA" id="ARBA00023004"/>
    </source>
</evidence>
<dbReference type="InterPro" id="IPR001752">
    <property type="entry name" value="Kinesin_motor_dom"/>
</dbReference>
<evidence type="ECO:0000256" key="1">
    <source>
        <dbReference type="ARBA" id="ARBA00001966"/>
    </source>
</evidence>
<sequence>MGDKAIPVRVAVRIRPLVPKEITEGSQHFISKVSNQPQVTVKGSSEAFTYDYVFGPDESQSQVYDTAVTKIVGKIFKGYNVTILAYGQTGSGKTFSMGTADTASASSATLSQNSGIIQRAVKDLFRKMNEDASLSFEINVSFLELYMEKVYDLLSKTRNEEVDIREDPKIGIRINGLNETPVTTWEETLKCLENGSLNRRTGATAMNHQSSRSHAIFTLTINQINKESSSSIKTSKFHLVDLAGSERASKTHAVGERFAEGVNINKGLLSLGNVISALCENNPRHIPYRDSKLTRLLQDSLGGNSHTLMIACVSPADSNYEETLSTLRYADRARKIKNKPIVNQDPTMVEVMALRAQVQQLLASNSNGTSSFAEVEQLRQQLKFAEEEKVQLTHALQLALEENTNMCEKALLADAANQQMKQRLEELQVQTEQTLGAMNQTINETGDLNATKTIEQVLSLKSKIEEIQDVQRKGEIEQVNHDIQTSNDSDKENKESDSESTQSPKRLSKLGADMALRQAALSNDLKELNAQLALKVHMVNKMTQDQQGPYSVVKAHYDATVSELENQIAALQQEKDELASLLAQASSNVNACKISEQRRKRLQELEPQISELKKKIQEQANIIKLKQRTEEQLKKFNNEIQGMRTQKVKLVRQMREENEKFRSWRQQKEREVTRLKDQDRKRQGQLQKMEVLHAKQQNVLRRKMEDAMAVTKRLKEALCLHSSKSISKSSSSATSTENDQRIKGWLLGELNLLTKTKDAELALESLKESRRTLATRQAKLEAKLADPEHSATFLNTLKSEIANVAADIDLRSEQINELNQKIAAADLDNKAKTRFDYLQTMIEAKIALKILLEESVTARVETFSLSSEVEDLRGELDDLQRQHDEALHELSNNNLECVQVKQKHHSEMSKLIRDYEERMLTLIRQLPPVGLKESADHKISEKDFLERLRIQQEELERCSTLQEQLHAALNEIEMLKQQKQEESTEMKAPQFPSKLKKPKTMAPKPNRVHVDIDDVEEIDDYNSDDDPEWRNTPMAKRIRKLKEEDEAAPPKMLDMDKQKLFLHKGKSPMQC</sequence>
<feature type="coiled-coil region" evidence="18">
    <location>
        <begin position="375"/>
        <end position="437"/>
    </location>
</feature>
<keyword evidence="14" id="KW-0206">Cytoskeleton</keyword>
<proteinExistence type="inferred from homology"/>
<protein>
    <recommendedName>
        <fullName evidence="20">Kinesin motor domain-containing protein</fullName>
    </recommendedName>
</protein>